<keyword evidence="3" id="KW-1185">Reference proteome</keyword>
<proteinExistence type="predicted"/>
<dbReference type="eggNOG" id="ENOG50332I6">
    <property type="taxonomic scope" value="Bacteria"/>
</dbReference>
<dbReference type="HOGENOM" id="CLU_1427414_0_0_6"/>
<name>H8Z5R3_9GAMM</name>
<evidence type="ECO:0000256" key="1">
    <source>
        <dbReference type="SAM" id="SignalP"/>
    </source>
</evidence>
<gene>
    <name evidence="2" type="ORF">Thi970DRAFT_03127</name>
</gene>
<evidence type="ECO:0000313" key="2">
    <source>
        <dbReference type="EMBL" id="EIC19547.1"/>
    </source>
</evidence>
<dbReference type="RefSeq" id="WP_009149941.1">
    <property type="nucleotide sequence ID" value="NZ_CP121471.1"/>
</dbReference>
<dbReference type="AlphaFoldDB" id="H8Z5R3"/>
<dbReference type="OrthoDB" id="5772506at2"/>
<reference evidence="3" key="1">
    <citation type="submission" date="2011-06" db="EMBL/GenBank/DDBJ databases">
        <authorList>
            <consortium name="US DOE Joint Genome Institute (JGI-PGF)"/>
            <person name="Lucas S."/>
            <person name="Han J."/>
            <person name="Lapidus A."/>
            <person name="Cheng J.-F."/>
            <person name="Goodwin L."/>
            <person name="Pitluck S."/>
            <person name="Peters L."/>
            <person name="Land M.L."/>
            <person name="Hauser L."/>
            <person name="Vogl K."/>
            <person name="Liu Z."/>
            <person name="Overmann J."/>
            <person name="Frigaard N.-U."/>
            <person name="Bryant D.A."/>
            <person name="Woyke T.J."/>
        </authorList>
    </citation>
    <scope>NUCLEOTIDE SEQUENCE [LARGE SCALE GENOMIC DNA]</scope>
    <source>
        <strain evidence="3">970</strain>
    </source>
</reference>
<keyword evidence="1" id="KW-0732">Signal</keyword>
<protein>
    <recommendedName>
        <fullName evidence="4">DUF3558 domain-containing protein</fullName>
    </recommendedName>
</protein>
<evidence type="ECO:0000313" key="3">
    <source>
        <dbReference type="Proteomes" id="UP000002964"/>
    </source>
</evidence>
<dbReference type="Proteomes" id="UP000002964">
    <property type="component" value="Unassembled WGS sequence"/>
</dbReference>
<dbReference type="PROSITE" id="PS51257">
    <property type="entry name" value="PROKAR_LIPOPROTEIN"/>
    <property type="match status" value="1"/>
</dbReference>
<feature type="signal peptide" evidence="1">
    <location>
        <begin position="1"/>
        <end position="29"/>
    </location>
</feature>
<accession>H8Z5R3</accession>
<feature type="chain" id="PRO_5003617428" description="DUF3558 domain-containing protein" evidence="1">
    <location>
        <begin position="30"/>
        <end position="190"/>
    </location>
</feature>
<evidence type="ECO:0008006" key="4">
    <source>
        <dbReference type="Google" id="ProtNLM"/>
    </source>
</evidence>
<organism evidence="2 3">
    <name type="scientific">Thiorhodovibrio frisius</name>
    <dbReference type="NCBI Taxonomy" id="631362"/>
    <lineage>
        <taxon>Bacteria</taxon>
        <taxon>Pseudomonadati</taxon>
        <taxon>Pseudomonadota</taxon>
        <taxon>Gammaproteobacteria</taxon>
        <taxon>Chromatiales</taxon>
        <taxon>Chromatiaceae</taxon>
        <taxon>Thiorhodovibrio</taxon>
    </lineage>
</organism>
<dbReference type="EMBL" id="JH603170">
    <property type="protein sequence ID" value="EIC19547.1"/>
    <property type="molecule type" value="Genomic_DNA"/>
</dbReference>
<sequence length="190" mass="19428">MATRQHSCPHPSFGGLSLATLIVATCLLAAGCGDKTAAVASAGAIDACTLLTAADVETVLGTAVGEPQTRSSGKDDFWVATCNYSGEAGSQTRSAGLLLRPHHGSEGAPQAYADYEAGLIAELGSKGALAPVEGIGERAGWQDFGTSIGQLAVFQGPYHFILSASATAEADQLTNAKTLAERVLEHLQAR</sequence>
<reference evidence="2 3" key="2">
    <citation type="submission" date="2011-11" db="EMBL/GenBank/DDBJ databases">
        <authorList>
            <consortium name="US DOE Joint Genome Institute"/>
            <person name="Lucas S."/>
            <person name="Han J."/>
            <person name="Lapidus A."/>
            <person name="Cheng J.-F."/>
            <person name="Goodwin L."/>
            <person name="Pitluck S."/>
            <person name="Peters L."/>
            <person name="Ovchinnikova G."/>
            <person name="Zhang X."/>
            <person name="Detter J.C."/>
            <person name="Han C."/>
            <person name="Tapia R."/>
            <person name="Land M."/>
            <person name="Hauser L."/>
            <person name="Kyrpides N."/>
            <person name="Ivanova N."/>
            <person name="Pagani I."/>
            <person name="Vogl K."/>
            <person name="Liu Z."/>
            <person name="Overmann J."/>
            <person name="Frigaard N.-U."/>
            <person name="Bryant D."/>
            <person name="Woyke T."/>
        </authorList>
    </citation>
    <scope>NUCLEOTIDE SEQUENCE [LARGE SCALE GENOMIC DNA]</scope>
    <source>
        <strain evidence="2 3">970</strain>
    </source>
</reference>